<protein>
    <submittedName>
        <fullName evidence="4">Glycoprotein D</fullName>
    </submittedName>
</protein>
<dbReference type="GO" id="GO:0016020">
    <property type="term" value="C:membrane"/>
    <property type="evidence" value="ECO:0007669"/>
    <property type="project" value="InterPro"/>
</dbReference>
<dbReference type="EMBL" id="KT008627">
    <property type="protein sequence ID" value="AKV40657.1"/>
    <property type="molecule type" value="Genomic_DNA"/>
</dbReference>
<name>A0A0K1R126_9ALPH</name>
<feature type="transmembrane region" description="Helical" evidence="2">
    <location>
        <begin position="220"/>
        <end position="243"/>
    </location>
</feature>
<evidence type="ECO:0000313" key="5">
    <source>
        <dbReference type="Proteomes" id="UP000100290"/>
    </source>
</evidence>
<reference evidence="4 5" key="1">
    <citation type="journal article" date="2015" name="PLoS ONE">
        <title>A Genomic Approach to Unravel Host-Pathogen Interaction in Chelonians: The Example of Testudinid Herpesvirus 3.</title>
        <authorList>
            <person name="Origgi F.C."/>
            <person name="Tecilla M."/>
            <person name="Pilo P."/>
            <person name="Aloisio F."/>
            <person name="Otten P."/>
            <person name="Aguilar-Bultet L."/>
            <person name="Sattler U."/>
            <person name="Roccabianca P."/>
            <person name="Romero C.H."/>
            <person name="Bloom D.C."/>
            <person name="Jacobson E.R."/>
        </authorList>
    </citation>
    <scope>NUCLEOTIDE SEQUENCE [LARGE SCALE GENOMIC DNA]</scope>
    <source>
        <strain evidence="4">US1976/98</strain>
    </source>
</reference>
<dbReference type="InterPro" id="IPR002896">
    <property type="entry name" value="Herpes_glycop_dom"/>
</dbReference>
<feature type="transmembrane region" description="Helical" evidence="2">
    <location>
        <begin position="12"/>
        <end position="34"/>
    </location>
</feature>
<organism evidence="4 5">
    <name type="scientific">Testudinid alphaherpesvirus 3</name>
    <dbReference type="NCBI Taxonomy" id="2560801"/>
    <lineage>
        <taxon>Viruses</taxon>
        <taxon>Duplodnaviria</taxon>
        <taxon>Heunggongvirae</taxon>
        <taxon>Peploviricota</taxon>
        <taxon>Herviviricetes</taxon>
        <taxon>Herpesvirales</taxon>
        <taxon>Orthoherpesviridae</taxon>
        <taxon>Alphaherpesvirinae</taxon>
        <taxon>Scutavirus</taxon>
        <taxon>Scutavirus testudinidalpha3</taxon>
    </lineage>
</organism>
<evidence type="ECO:0000256" key="1">
    <source>
        <dbReference type="SAM" id="MobiDB-lite"/>
    </source>
</evidence>
<keyword evidence="2" id="KW-0812">Transmembrane</keyword>
<accession>A0A0K1R126</accession>
<keyword evidence="2" id="KW-1133">Transmembrane helix</keyword>
<evidence type="ECO:0000256" key="2">
    <source>
        <dbReference type="SAM" id="Phobius"/>
    </source>
</evidence>
<sequence>MRTPKRIIPSEILTMRSSLWVIHAILAVTSGVILERDGFSVHLDSVSLSCDPGCILKTMLLIHEAELVNTSIKHIQLAYGNRAAGCNVTLIELSFSNCSGIATLSDDCEVSSANTSVADRVSLLNASENSLAVKLEDVDTGTYFLTVRLGPRSHNFGVHIVSTGRSDKTPISSLDCNGHFPIAAVKEMAHHTTQSDSTRSPSTYTITTHDQTTEPRKRIFVLPTVLIGVMLALLLVCLSVAYLRTRARERLALLATSPTDCNKTSHV</sequence>
<evidence type="ECO:0000313" key="4">
    <source>
        <dbReference type="EMBL" id="AKV40657.1"/>
    </source>
</evidence>
<proteinExistence type="predicted"/>
<dbReference type="Proteomes" id="UP000100290">
    <property type="component" value="Segment"/>
</dbReference>
<gene>
    <name evidence="4" type="primary">ORF10</name>
</gene>
<evidence type="ECO:0000259" key="3">
    <source>
        <dbReference type="Pfam" id="PF01537"/>
    </source>
</evidence>
<feature type="domain" description="Herpesvirus glycoprotein D/GG/GX" evidence="3">
    <location>
        <begin position="73"/>
        <end position="154"/>
    </location>
</feature>
<keyword evidence="2" id="KW-0472">Membrane</keyword>
<dbReference type="Pfam" id="PF01537">
    <property type="entry name" value="Herpes_glycop_D"/>
    <property type="match status" value="1"/>
</dbReference>
<feature type="compositionally biased region" description="Polar residues" evidence="1">
    <location>
        <begin position="191"/>
        <end position="210"/>
    </location>
</feature>
<feature type="region of interest" description="Disordered" evidence="1">
    <location>
        <begin position="190"/>
        <end position="210"/>
    </location>
</feature>